<gene>
    <name evidence="3" type="ORF">MCOR_44941</name>
</gene>
<protein>
    <recommendedName>
        <fullName evidence="2">SAP domain-containing protein</fullName>
    </recommendedName>
</protein>
<name>A0A6J8DVX8_MYTCO</name>
<dbReference type="PANTHER" id="PTHR37984">
    <property type="entry name" value="PROTEIN CBG26694"/>
    <property type="match status" value="1"/>
</dbReference>
<evidence type="ECO:0000313" key="4">
    <source>
        <dbReference type="Proteomes" id="UP000507470"/>
    </source>
</evidence>
<feature type="region of interest" description="Disordered" evidence="1">
    <location>
        <begin position="1"/>
        <end position="28"/>
    </location>
</feature>
<dbReference type="InterPro" id="IPR036875">
    <property type="entry name" value="Znf_CCHC_sf"/>
</dbReference>
<evidence type="ECO:0000259" key="2">
    <source>
        <dbReference type="PROSITE" id="PS50800"/>
    </source>
</evidence>
<organism evidence="3 4">
    <name type="scientific">Mytilus coruscus</name>
    <name type="common">Sea mussel</name>
    <dbReference type="NCBI Taxonomy" id="42192"/>
    <lineage>
        <taxon>Eukaryota</taxon>
        <taxon>Metazoa</taxon>
        <taxon>Spiralia</taxon>
        <taxon>Lophotrochozoa</taxon>
        <taxon>Mollusca</taxon>
        <taxon>Bivalvia</taxon>
        <taxon>Autobranchia</taxon>
        <taxon>Pteriomorphia</taxon>
        <taxon>Mytilida</taxon>
        <taxon>Mytiloidea</taxon>
        <taxon>Mytilidae</taxon>
        <taxon>Mytilinae</taxon>
        <taxon>Mytilus</taxon>
    </lineage>
</organism>
<evidence type="ECO:0000256" key="1">
    <source>
        <dbReference type="SAM" id="MobiDB-lite"/>
    </source>
</evidence>
<evidence type="ECO:0000313" key="3">
    <source>
        <dbReference type="EMBL" id="CAC5411902.1"/>
    </source>
</evidence>
<dbReference type="SUPFAM" id="SSF56672">
    <property type="entry name" value="DNA/RNA polymerases"/>
    <property type="match status" value="1"/>
</dbReference>
<dbReference type="PROSITE" id="PS50800">
    <property type="entry name" value="SAP"/>
    <property type="match status" value="1"/>
</dbReference>
<dbReference type="InterPro" id="IPR043502">
    <property type="entry name" value="DNA/RNA_pol_sf"/>
</dbReference>
<dbReference type="InterPro" id="IPR003034">
    <property type="entry name" value="SAP_dom"/>
</dbReference>
<dbReference type="SUPFAM" id="SSF57756">
    <property type="entry name" value="Retrovirus zinc finger-like domains"/>
    <property type="match status" value="1"/>
</dbReference>
<proteinExistence type="predicted"/>
<dbReference type="OrthoDB" id="6152204at2759"/>
<dbReference type="InterPro" id="IPR050951">
    <property type="entry name" value="Retrovirus_Pol_polyprotein"/>
</dbReference>
<dbReference type="SMART" id="SM00513">
    <property type="entry name" value="SAP"/>
    <property type="match status" value="1"/>
</dbReference>
<dbReference type="EMBL" id="CACVKT020007930">
    <property type="protein sequence ID" value="CAC5411902.1"/>
    <property type="molecule type" value="Genomic_DNA"/>
</dbReference>
<keyword evidence="4" id="KW-1185">Reference proteome</keyword>
<dbReference type="Gene3D" id="3.10.10.10">
    <property type="entry name" value="HIV Type 1 Reverse Transcriptase, subunit A, domain 1"/>
    <property type="match status" value="1"/>
</dbReference>
<dbReference type="InterPro" id="IPR036361">
    <property type="entry name" value="SAP_dom_sf"/>
</dbReference>
<reference evidence="3 4" key="1">
    <citation type="submission" date="2020-06" db="EMBL/GenBank/DDBJ databases">
        <authorList>
            <person name="Li R."/>
            <person name="Bekaert M."/>
        </authorList>
    </citation>
    <scope>NUCLEOTIDE SEQUENCE [LARGE SCALE GENOMIC DNA]</scope>
    <source>
        <strain evidence="4">wild</strain>
    </source>
</reference>
<dbReference type="Proteomes" id="UP000507470">
    <property type="component" value="Unassembled WGS sequence"/>
</dbReference>
<dbReference type="Gene3D" id="1.10.720.30">
    <property type="entry name" value="SAP domain"/>
    <property type="match status" value="1"/>
</dbReference>
<feature type="domain" description="SAP" evidence="2">
    <location>
        <begin position="490"/>
        <end position="524"/>
    </location>
</feature>
<dbReference type="AlphaFoldDB" id="A0A6J8DVX8"/>
<dbReference type="GO" id="GO:0008270">
    <property type="term" value="F:zinc ion binding"/>
    <property type="evidence" value="ECO:0007669"/>
    <property type="project" value="InterPro"/>
</dbReference>
<feature type="compositionally biased region" description="Basic residues" evidence="1">
    <location>
        <begin position="8"/>
        <end position="19"/>
    </location>
</feature>
<dbReference type="PANTHER" id="PTHR37984:SF7">
    <property type="entry name" value="INTEGRASE CATALYTIC DOMAIN-CONTAINING PROTEIN"/>
    <property type="match status" value="1"/>
</dbReference>
<dbReference type="GO" id="GO:0003676">
    <property type="term" value="F:nucleic acid binding"/>
    <property type="evidence" value="ECO:0007669"/>
    <property type="project" value="InterPro"/>
</dbReference>
<dbReference type="SUPFAM" id="SSF68906">
    <property type="entry name" value="SAP domain"/>
    <property type="match status" value="1"/>
</dbReference>
<dbReference type="InterPro" id="IPR001878">
    <property type="entry name" value="Znf_CCHC"/>
</dbReference>
<dbReference type="SMART" id="SM00343">
    <property type="entry name" value="ZnF_C2HC"/>
    <property type="match status" value="2"/>
</dbReference>
<dbReference type="Gene3D" id="4.10.60.10">
    <property type="entry name" value="Zinc finger, CCHC-type"/>
    <property type="match status" value="1"/>
</dbReference>
<dbReference type="Pfam" id="PF02037">
    <property type="entry name" value="SAP"/>
    <property type="match status" value="1"/>
</dbReference>
<sequence>MRKDYKSGHKPKVKHQHKDSRKDNQKSQKYDCRKCGMEHLPRSCPAYGKKTCNKCKKPNHFKKMCKSRRIYAIEEESDSGDEFYIGCIENQKKRIGELEGYHQIELDKSINPVIHPPRRVPIALQERLKSEIERMEKIGSVEKVEHPTESVSSIVIVEKADGRLRICLDPKDLNRAIKREHFILPRQEEITTKLAEVKYFMASSLYSDITSIKVELEFHNGKKKYFYPRTPTSDHDELKYSNRINDRYTVQQVLMVKDRFRISDDALHELHMVGSVLPSKHMLVEERKRLNTVVPIHIHPCVKELIAPGPLDLKLRFACDDAKISKKLNSERGVMKLLHDSNDVSNASMSHDDEHTLFFFPEWPIQRTQTEQNESVANCSTGYIRQDMCSFIDFTSTASDDLHLRIRLSLKLLNQVVTWAIYQKNEDKLEAEMKRIGASFHFWEERKDDKLSTSIKKWSQPSGDELRKIIGYSQLHNVLDNTKDKHLVSVESLSVNKLRNELVQRGLNNKGKKVVLVARLKEAVGNCRFRKKVNASRLQVSFDYEDDDDDDDEISLDVDALQTLWGNFHCLMESLRAFPGSEEYKNQELFMQEAREWAQNFRRYTFDEDATPYLHAIVYHVPYFLEKYRYLHDIGVAQVERKNYDQRMAYFDSTNTYGGQHKKKISQQI</sequence>
<accession>A0A6J8DVX8</accession>